<dbReference type="FunFam" id="2.60.40.60:FF:000020">
    <property type="entry name" value="Dachsous cadherin-related 1b"/>
    <property type="match status" value="1"/>
</dbReference>
<evidence type="ECO:0000256" key="9">
    <source>
        <dbReference type="ARBA" id="ARBA00023157"/>
    </source>
</evidence>
<dbReference type="AlphaFoldDB" id="A0A915JC54"/>
<dbReference type="Gene3D" id="2.60.40.60">
    <property type="entry name" value="Cadherins"/>
    <property type="match status" value="4"/>
</dbReference>
<feature type="domain" description="Cadherin" evidence="11">
    <location>
        <begin position="143"/>
        <end position="245"/>
    </location>
</feature>
<dbReference type="PROSITE" id="PS50268">
    <property type="entry name" value="CADHERIN_2"/>
    <property type="match status" value="4"/>
</dbReference>
<keyword evidence="5" id="KW-0677">Repeat</keyword>
<evidence type="ECO:0000313" key="12">
    <source>
        <dbReference type="Proteomes" id="UP000887565"/>
    </source>
</evidence>
<dbReference type="FunFam" id="2.60.40.60:FF:000058">
    <property type="entry name" value="FAT atypical cadherin 3"/>
    <property type="match status" value="2"/>
</dbReference>
<evidence type="ECO:0000256" key="2">
    <source>
        <dbReference type="ARBA" id="ARBA00022536"/>
    </source>
</evidence>
<dbReference type="InterPro" id="IPR020894">
    <property type="entry name" value="Cadherin_CS"/>
</dbReference>
<keyword evidence="9" id="KW-1015">Disulfide bond</keyword>
<keyword evidence="8" id="KW-0472">Membrane</keyword>
<reference evidence="13" key="1">
    <citation type="submission" date="2022-11" db="UniProtKB">
        <authorList>
            <consortium name="WormBaseParasite"/>
        </authorList>
    </citation>
    <scope>IDENTIFICATION</scope>
</reference>
<evidence type="ECO:0000256" key="3">
    <source>
        <dbReference type="ARBA" id="ARBA00022692"/>
    </source>
</evidence>
<name>A0A915JC54_ROMCU</name>
<protein>
    <submittedName>
        <fullName evidence="13">Cadherin domain-containing protein</fullName>
    </submittedName>
</protein>
<evidence type="ECO:0000256" key="6">
    <source>
        <dbReference type="ARBA" id="ARBA00022837"/>
    </source>
</evidence>
<dbReference type="Proteomes" id="UP000887565">
    <property type="component" value="Unplaced"/>
</dbReference>
<dbReference type="OMA" id="ARYCINA"/>
<evidence type="ECO:0000256" key="8">
    <source>
        <dbReference type="ARBA" id="ARBA00023136"/>
    </source>
</evidence>
<dbReference type="InterPro" id="IPR002126">
    <property type="entry name" value="Cadherin-like_dom"/>
</dbReference>
<keyword evidence="4" id="KW-0732">Signal</keyword>
<evidence type="ECO:0000256" key="4">
    <source>
        <dbReference type="ARBA" id="ARBA00022729"/>
    </source>
</evidence>
<dbReference type="CDD" id="cd11304">
    <property type="entry name" value="Cadherin_repeat"/>
    <property type="match status" value="3"/>
</dbReference>
<evidence type="ECO:0000256" key="10">
    <source>
        <dbReference type="PROSITE-ProRule" id="PRU00043"/>
    </source>
</evidence>
<evidence type="ECO:0000256" key="5">
    <source>
        <dbReference type="ARBA" id="ARBA00022737"/>
    </source>
</evidence>
<dbReference type="PRINTS" id="PR00205">
    <property type="entry name" value="CADHERIN"/>
</dbReference>
<feature type="domain" description="Cadherin" evidence="11">
    <location>
        <begin position="365"/>
        <end position="409"/>
    </location>
</feature>
<dbReference type="SMART" id="SM00112">
    <property type="entry name" value="CA"/>
    <property type="match status" value="3"/>
</dbReference>
<evidence type="ECO:0000256" key="1">
    <source>
        <dbReference type="ARBA" id="ARBA00004167"/>
    </source>
</evidence>
<sequence>MRNGLSKDKTVYIKVNDKNDNVPKFSSDQFTGQIEEEKEVNVFHDKPIVIVAARDNDHKAEFRDITYEILPSPASPMFRIDRKTGAIYATQSFDREMNDSFILDVQAEDGAPSDLPGATGPNKDLTKVHIIIQDINDNAPFFNETFYRGRVRENAERQQNVMTVKAHDLDKNSELRYSLDQRGNEDNAFGVYPNSGTIFVSSPLDYEKKKRYNLTLYVTDGTQSHQASTRIEIEIDDVNDNAPQFQLNQYSAELQEEDRNTPKFLLQVKATDKDEDASSKGIVYRLVGQGANKEFIINNSTGEIFAAEPLNRDPPNGIDRWNLVVQAIDDYGRGLVGYADVQVLLTDINDNAPVFGAGPNIGYVMENQDITDSIGVYVKTMIASDNDDPRSIGTLTVKVMDVNDNPPYFDVPFFTASVKETAPIHSAFFSLSAKDPDTEAKDNILHYSIVGGGESNSNGNGNGNNGSNVVAGGANFFYMTTEQDHSGSMVGIVRIKQVILF</sequence>
<evidence type="ECO:0000256" key="7">
    <source>
        <dbReference type="ARBA" id="ARBA00022989"/>
    </source>
</evidence>
<dbReference type="InterPro" id="IPR015919">
    <property type="entry name" value="Cadherin-like_sf"/>
</dbReference>
<keyword evidence="2" id="KW-0245">EGF-like domain</keyword>
<evidence type="ECO:0000259" key="11">
    <source>
        <dbReference type="PROSITE" id="PS50268"/>
    </source>
</evidence>
<dbReference type="GO" id="GO:0005509">
    <property type="term" value="F:calcium ion binding"/>
    <property type="evidence" value="ECO:0007669"/>
    <property type="project" value="UniProtKB-UniRule"/>
</dbReference>
<proteinExistence type="predicted"/>
<keyword evidence="3" id="KW-0812">Transmembrane</keyword>
<comment type="subcellular location">
    <subcellularLocation>
        <location evidence="1">Membrane</location>
        <topology evidence="1">Single-pass membrane protein</topology>
    </subcellularLocation>
</comment>
<dbReference type="GO" id="GO:0007156">
    <property type="term" value="P:homophilic cell adhesion via plasma membrane adhesion molecules"/>
    <property type="evidence" value="ECO:0007669"/>
    <property type="project" value="InterPro"/>
</dbReference>
<dbReference type="GO" id="GO:0009653">
    <property type="term" value="P:anatomical structure morphogenesis"/>
    <property type="evidence" value="ECO:0007669"/>
    <property type="project" value="UniProtKB-ARBA"/>
</dbReference>
<dbReference type="WBParaSite" id="nRc.2.0.1.t24083-RA">
    <property type="protein sequence ID" value="nRc.2.0.1.t24083-RA"/>
    <property type="gene ID" value="nRc.2.0.1.g24083"/>
</dbReference>
<dbReference type="PANTHER" id="PTHR24026">
    <property type="entry name" value="FAT ATYPICAL CADHERIN-RELATED"/>
    <property type="match status" value="1"/>
</dbReference>
<organism evidence="12 13">
    <name type="scientific">Romanomermis culicivorax</name>
    <name type="common">Nematode worm</name>
    <dbReference type="NCBI Taxonomy" id="13658"/>
    <lineage>
        <taxon>Eukaryota</taxon>
        <taxon>Metazoa</taxon>
        <taxon>Ecdysozoa</taxon>
        <taxon>Nematoda</taxon>
        <taxon>Enoplea</taxon>
        <taxon>Dorylaimia</taxon>
        <taxon>Mermithida</taxon>
        <taxon>Mermithoidea</taxon>
        <taxon>Mermithidae</taxon>
        <taxon>Romanomermis</taxon>
    </lineage>
</organism>
<dbReference type="Pfam" id="PF00028">
    <property type="entry name" value="Cadherin"/>
    <property type="match status" value="3"/>
</dbReference>
<dbReference type="PROSITE" id="PS00232">
    <property type="entry name" value="CADHERIN_1"/>
    <property type="match status" value="4"/>
</dbReference>
<evidence type="ECO:0000313" key="13">
    <source>
        <dbReference type="WBParaSite" id="nRc.2.0.1.t24083-RA"/>
    </source>
</evidence>
<dbReference type="GO" id="GO:0005886">
    <property type="term" value="C:plasma membrane"/>
    <property type="evidence" value="ECO:0007669"/>
    <property type="project" value="UniProtKB-SubCell"/>
</dbReference>
<keyword evidence="6 10" id="KW-0106">Calcium</keyword>
<dbReference type="PANTHER" id="PTHR24026:SF126">
    <property type="entry name" value="PROTOCADHERIN FAT 4"/>
    <property type="match status" value="1"/>
</dbReference>
<keyword evidence="12" id="KW-1185">Reference proteome</keyword>
<accession>A0A915JC54</accession>
<keyword evidence="7" id="KW-1133">Transmembrane helix</keyword>
<feature type="domain" description="Cadherin" evidence="11">
    <location>
        <begin position="246"/>
        <end position="355"/>
    </location>
</feature>
<dbReference type="SUPFAM" id="SSF49313">
    <property type="entry name" value="Cadherin-like"/>
    <property type="match status" value="4"/>
</dbReference>
<feature type="domain" description="Cadherin" evidence="11">
    <location>
        <begin position="26"/>
        <end position="142"/>
    </location>
</feature>